<dbReference type="SUPFAM" id="SSF54427">
    <property type="entry name" value="NTF2-like"/>
    <property type="match status" value="1"/>
</dbReference>
<organism evidence="2 3">
    <name type="scientific">Chromohalobacter israelensis (strain ATCC BAA-138 / DSM 3043 / CIP 106854 / NCIMB 13768 / 1H11)</name>
    <name type="common">Chromohalobacter salexigens</name>
    <dbReference type="NCBI Taxonomy" id="290398"/>
    <lineage>
        <taxon>Bacteria</taxon>
        <taxon>Pseudomonadati</taxon>
        <taxon>Pseudomonadota</taxon>
        <taxon>Gammaproteobacteria</taxon>
        <taxon>Oceanospirillales</taxon>
        <taxon>Halomonadaceae</taxon>
        <taxon>Chromohalobacter</taxon>
    </lineage>
</organism>
<dbReference type="Proteomes" id="UP000000239">
    <property type="component" value="Chromosome"/>
</dbReference>
<dbReference type="Pfam" id="PF12680">
    <property type="entry name" value="SnoaL_2"/>
    <property type="match status" value="1"/>
</dbReference>
<name>Q1QZI8_CHRI1</name>
<dbReference type="EMBL" id="CP000285">
    <property type="protein sequence ID" value="ABE58120.1"/>
    <property type="molecule type" value="Genomic_DNA"/>
</dbReference>
<dbReference type="Gene3D" id="3.10.450.50">
    <property type="match status" value="1"/>
</dbReference>
<gene>
    <name evidence="2" type="ordered locus">Csal_0763</name>
</gene>
<evidence type="ECO:0000259" key="1">
    <source>
        <dbReference type="Pfam" id="PF12680"/>
    </source>
</evidence>
<dbReference type="GeneID" id="95333513"/>
<evidence type="ECO:0000313" key="3">
    <source>
        <dbReference type="Proteomes" id="UP000000239"/>
    </source>
</evidence>
<dbReference type="eggNOG" id="COG3631">
    <property type="taxonomic scope" value="Bacteria"/>
</dbReference>
<dbReference type="OrthoDB" id="8684708at2"/>
<dbReference type="DNASU" id="4028473"/>
<sequence length="108" mass="11788">MTLSLFPAIATYFEVSNGQDATRLTDCFTADAAVLDEGHIHQGHDAIQAWMAGTRKAFEYSVTPSVVTQEGHRVIVVADVIGNFPGSPVRLEHRFLMSGDRIQSLEIG</sequence>
<accession>Q1QZI8</accession>
<dbReference type="AlphaFoldDB" id="Q1QZI8"/>
<proteinExistence type="predicted"/>
<dbReference type="HOGENOM" id="CLU_148715_2_0_6"/>
<dbReference type="RefSeq" id="WP_011506066.1">
    <property type="nucleotide sequence ID" value="NC_007963.1"/>
</dbReference>
<dbReference type="InterPro" id="IPR037401">
    <property type="entry name" value="SnoaL-like"/>
</dbReference>
<protein>
    <recommendedName>
        <fullName evidence="1">SnoaL-like domain-containing protein</fullName>
    </recommendedName>
</protein>
<keyword evidence="3" id="KW-1185">Reference proteome</keyword>
<dbReference type="KEGG" id="csa:Csal_0763"/>
<reference evidence="2 3" key="1">
    <citation type="journal article" date="2011" name="Stand. Genomic Sci.">
        <title>Complete genome sequence of the halophilic and highly halotolerant Chromohalobacter salexigens type strain (1H11(T)).</title>
        <authorList>
            <person name="Copeland A."/>
            <person name="O'Connor K."/>
            <person name="Lucas S."/>
            <person name="Lapidus A."/>
            <person name="Berry K.W."/>
            <person name="Detter J.C."/>
            <person name="Del Rio T.G."/>
            <person name="Hammon N."/>
            <person name="Dalin E."/>
            <person name="Tice H."/>
            <person name="Pitluck S."/>
            <person name="Bruce D."/>
            <person name="Goodwin L."/>
            <person name="Han C."/>
            <person name="Tapia R."/>
            <person name="Saunders E."/>
            <person name="Schmutz J."/>
            <person name="Brettin T."/>
            <person name="Larimer F."/>
            <person name="Land M."/>
            <person name="Hauser L."/>
            <person name="Vargas C."/>
            <person name="Nieto J.J."/>
            <person name="Kyrpides N.C."/>
            <person name="Ivanova N."/>
            <person name="Goker M."/>
            <person name="Klenk H.P."/>
            <person name="Csonka L.N."/>
            <person name="Woyke T."/>
        </authorList>
    </citation>
    <scope>NUCLEOTIDE SEQUENCE [LARGE SCALE GENOMIC DNA]</scope>
    <source>
        <strain evidence="3">ATCC BAA-138 / DSM 3043 / CIP 106854 / NCIMB 13768 / 1H11</strain>
    </source>
</reference>
<evidence type="ECO:0000313" key="2">
    <source>
        <dbReference type="EMBL" id="ABE58120.1"/>
    </source>
</evidence>
<feature type="domain" description="SnoaL-like" evidence="1">
    <location>
        <begin position="10"/>
        <end position="91"/>
    </location>
</feature>
<dbReference type="InterPro" id="IPR032710">
    <property type="entry name" value="NTF2-like_dom_sf"/>
</dbReference>